<dbReference type="GO" id="GO:0008270">
    <property type="term" value="F:zinc ion binding"/>
    <property type="evidence" value="ECO:0007669"/>
    <property type="project" value="UniProtKB-KW"/>
</dbReference>
<keyword evidence="4 7" id="KW-0863">Zinc-finger</keyword>
<gene>
    <name evidence="9" type="ORF">ECRASSUSDP1_LOCUS21988</name>
</gene>
<dbReference type="PANTHER" id="PTHR24388:SF54">
    <property type="entry name" value="PROTEIN ESCARGOT"/>
    <property type="match status" value="1"/>
</dbReference>
<dbReference type="GO" id="GO:0000978">
    <property type="term" value="F:RNA polymerase II cis-regulatory region sequence-specific DNA binding"/>
    <property type="evidence" value="ECO:0007669"/>
    <property type="project" value="TreeGrafter"/>
</dbReference>
<organism evidence="9 10">
    <name type="scientific">Euplotes crassus</name>
    <dbReference type="NCBI Taxonomy" id="5936"/>
    <lineage>
        <taxon>Eukaryota</taxon>
        <taxon>Sar</taxon>
        <taxon>Alveolata</taxon>
        <taxon>Ciliophora</taxon>
        <taxon>Intramacronucleata</taxon>
        <taxon>Spirotrichea</taxon>
        <taxon>Hypotrichia</taxon>
        <taxon>Euplotida</taxon>
        <taxon>Euplotidae</taxon>
        <taxon>Moneuplotes</taxon>
    </lineage>
</organism>
<dbReference type="Proteomes" id="UP001295684">
    <property type="component" value="Unassembled WGS sequence"/>
</dbReference>
<dbReference type="GO" id="GO:0005634">
    <property type="term" value="C:nucleus"/>
    <property type="evidence" value="ECO:0007669"/>
    <property type="project" value="UniProtKB-SubCell"/>
</dbReference>
<keyword evidence="5" id="KW-0862">Zinc</keyword>
<comment type="subcellular location">
    <subcellularLocation>
        <location evidence="1">Nucleus</location>
    </subcellularLocation>
</comment>
<keyword evidence="2" id="KW-0479">Metal-binding</keyword>
<dbReference type="InterPro" id="IPR013087">
    <property type="entry name" value="Znf_C2H2_type"/>
</dbReference>
<keyword evidence="10" id="KW-1185">Reference proteome</keyword>
<evidence type="ECO:0000313" key="9">
    <source>
        <dbReference type="EMBL" id="CAI2380552.1"/>
    </source>
</evidence>
<evidence type="ECO:0000259" key="8">
    <source>
        <dbReference type="PROSITE" id="PS50157"/>
    </source>
</evidence>
<feature type="domain" description="C2H2-type" evidence="8">
    <location>
        <begin position="160"/>
        <end position="189"/>
    </location>
</feature>
<dbReference type="AlphaFoldDB" id="A0AAD1XZ62"/>
<keyword evidence="6" id="KW-0539">Nucleus</keyword>
<sequence length="255" mass="29487">MIFQRKSQSLKKPLVGIPEGDQVKRNLTLPGLSEVFRGGKWSDRWEGFYEFLNKNDLNEGSLFKMGDNLKKLPCIKQIDLNPEPRVQKKGSRNHEGFNTMVASPQIILNLDKISTSKLKEVSHQANLSDSSLCDSFSKSKNVLESFDYPKLPSRPQSARFHCSFPKCQKFFSTPIARDSHLRYHYKDRPHHCHLCSKSYTQNGNLIKHLRSHATPNIDRRRVHTCEFCNRGYTEKYNLKILNSITILSCLYRAIN</sequence>
<evidence type="ECO:0000313" key="10">
    <source>
        <dbReference type="Proteomes" id="UP001295684"/>
    </source>
</evidence>
<dbReference type="GO" id="GO:0000981">
    <property type="term" value="F:DNA-binding transcription factor activity, RNA polymerase II-specific"/>
    <property type="evidence" value="ECO:0007669"/>
    <property type="project" value="TreeGrafter"/>
</dbReference>
<name>A0AAD1XZ62_EUPCR</name>
<dbReference type="SMART" id="SM00355">
    <property type="entry name" value="ZnF_C2H2"/>
    <property type="match status" value="2"/>
</dbReference>
<reference evidence="9" key="1">
    <citation type="submission" date="2023-07" db="EMBL/GenBank/DDBJ databases">
        <authorList>
            <consortium name="AG Swart"/>
            <person name="Singh M."/>
            <person name="Singh A."/>
            <person name="Seah K."/>
            <person name="Emmerich C."/>
        </authorList>
    </citation>
    <scope>NUCLEOTIDE SEQUENCE</scope>
    <source>
        <strain evidence="9">DP1</strain>
    </source>
</reference>
<keyword evidence="3" id="KW-0677">Repeat</keyword>
<evidence type="ECO:0000256" key="2">
    <source>
        <dbReference type="ARBA" id="ARBA00022723"/>
    </source>
</evidence>
<accession>A0AAD1XZ62</accession>
<dbReference type="PROSITE" id="PS00028">
    <property type="entry name" value="ZINC_FINGER_C2H2_1"/>
    <property type="match status" value="2"/>
</dbReference>
<dbReference type="Gene3D" id="3.30.160.60">
    <property type="entry name" value="Classic Zinc Finger"/>
    <property type="match status" value="1"/>
</dbReference>
<evidence type="ECO:0000256" key="5">
    <source>
        <dbReference type="ARBA" id="ARBA00022833"/>
    </source>
</evidence>
<dbReference type="SUPFAM" id="SSF57667">
    <property type="entry name" value="beta-beta-alpha zinc fingers"/>
    <property type="match status" value="1"/>
</dbReference>
<dbReference type="FunFam" id="3.30.160.60:FF:000110">
    <property type="entry name" value="Zinc finger protein-like"/>
    <property type="match status" value="1"/>
</dbReference>
<evidence type="ECO:0000256" key="6">
    <source>
        <dbReference type="ARBA" id="ARBA00023242"/>
    </source>
</evidence>
<evidence type="ECO:0000256" key="1">
    <source>
        <dbReference type="ARBA" id="ARBA00004123"/>
    </source>
</evidence>
<dbReference type="InterPro" id="IPR050527">
    <property type="entry name" value="Snail/Krueppel_Znf"/>
</dbReference>
<evidence type="ECO:0000256" key="4">
    <source>
        <dbReference type="ARBA" id="ARBA00022771"/>
    </source>
</evidence>
<dbReference type="EMBL" id="CAMPGE010022514">
    <property type="protein sequence ID" value="CAI2380552.1"/>
    <property type="molecule type" value="Genomic_DNA"/>
</dbReference>
<evidence type="ECO:0000256" key="3">
    <source>
        <dbReference type="ARBA" id="ARBA00022737"/>
    </source>
</evidence>
<dbReference type="PANTHER" id="PTHR24388">
    <property type="entry name" value="ZINC FINGER PROTEIN"/>
    <property type="match status" value="1"/>
</dbReference>
<dbReference type="PROSITE" id="PS50157">
    <property type="entry name" value="ZINC_FINGER_C2H2_2"/>
    <property type="match status" value="2"/>
</dbReference>
<feature type="domain" description="C2H2-type" evidence="8">
    <location>
        <begin position="190"/>
        <end position="217"/>
    </location>
</feature>
<dbReference type="InterPro" id="IPR036236">
    <property type="entry name" value="Znf_C2H2_sf"/>
</dbReference>
<protein>
    <recommendedName>
        <fullName evidence="8">C2H2-type domain-containing protein</fullName>
    </recommendedName>
</protein>
<comment type="caution">
    <text evidence="9">The sequence shown here is derived from an EMBL/GenBank/DDBJ whole genome shotgun (WGS) entry which is preliminary data.</text>
</comment>
<proteinExistence type="predicted"/>
<dbReference type="Pfam" id="PF00096">
    <property type="entry name" value="zf-C2H2"/>
    <property type="match status" value="1"/>
</dbReference>
<evidence type="ECO:0000256" key="7">
    <source>
        <dbReference type="PROSITE-ProRule" id="PRU00042"/>
    </source>
</evidence>